<protein>
    <submittedName>
        <fullName evidence="5">Putative dehydrogenase</fullName>
    </submittedName>
</protein>
<dbReference type="EMBL" id="JACIEN010000001">
    <property type="protein sequence ID" value="MBB4016453.1"/>
    <property type="molecule type" value="Genomic_DNA"/>
</dbReference>
<evidence type="ECO:0000256" key="1">
    <source>
        <dbReference type="ARBA" id="ARBA00010928"/>
    </source>
</evidence>
<proteinExistence type="inferred from homology"/>
<dbReference type="InterPro" id="IPR036291">
    <property type="entry name" value="NAD(P)-bd_dom_sf"/>
</dbReference>
<dbReference type="Pfam" id="PF01408">
    <property type="entry name" value="GFO_IDH_MocA"/>
    <property type="match status" value="1"/>
</dbReference>
<dbReference type="AlphaFoldDB" id="A0A840BV62"/>
<dbReference type="PANTHER" id="PTHR22604:SF105">
    <property type="entry name" value="TRANS-1,2-DIHYDROBENZENE-1,2-DIOL DEHYDROGENASE"/>
    <property type="match status" value="1"/>
</dbReference>
<evidence type="ECO:0000313" key="5">
    <source>
        <dbReference type="EMBL" id="MBB4016453.1"/>
    </source>
</evidence>
<evidence type="ECO:0000313" key="6">
    <source>
        <dbReference type="Proteomes" id="UP000577362"/>
    </source>
</evidence>
<reference evidence="5 6" key="1">
    <citation type="submission" date="2020-08" db="EMBL/GenBank/DDBJ databases">
        <title>Genomic Encyclopedia of Type Strains, Phase IV (KMG-IV): sequencing the most valuable type-strain genomes for metagenomic binning, comparative biology and taxonomic classification.</title>
        <authorList>
            <person name="Goeker M."/>
        </authorList>
    </citation>
    <scope>NUCLEOTIDE SEQUENCE [LARGE SCALE GENOMIC DNA]</scope>
    <source>
        <strain evidence="5 6">DSM 103737</strain>
    </source>
</reference>
<dbReference type="InterPro" id="IPR050984">
    <property type="entry name" value="Gfo/Idh/MocA_domain"/>
</dbReference>
<evidence type="ECO:0000259" key="3">
    <source>
        <dbReference type="Pfam" id="PF01408"/>
    </source>
</evidence>
<name>A0A840BV62_9HYPH</name>
<feature type="domain" description="GFO/IDH/MocA-like oxidoreductase" evidence="4">
    <location>
        <begin position="130"/>
        <end position="247"/>
    </location>
</feature>
<sequence length="332" mass="35904">MEPVRWGILSTARIGREKVVPAMMKSPSCKVVAVASRDLEAARAMASTLGIERAYGSYEELLADPEIEAVYNPLPNHLHVPLTLAAAAAGKHVLCEKPIALDAAEARQLEAVADKVLVAEAFMIRHHPQWLAVRDMVRAGEIGELRLVNVLFSYFNADPANIRNMAEIGGGALYDIGCYAVVSGRYLFEAEPQRVVSLIERDPVFGTDRLSSGLADFGGERQLVFSVSTQLVPFQRVEVLGTKGRIEIRIPFNAPQGEGTRILVDNGAAHDDAAARVVAIAPCDQYTLQGEAFSRAVRGVAPLAAGIEDAVTNMRILDALYRSAKSEAWEGV</sequence>
<dbReference type="InterPro" id="IPR000683">
    <property type="entry name" value="Gfo/Idh/MocA-like_OxRdtase_N"/>
</dbReference>
<dbReference type="Proteomes" id="UP000577362">
    <property type="component" value="Unassembled WGS sequence"/>
</dbReference>
<dbReference type="RefSeq" id="WP_183316123.1">
    <property type="nucleotide sequence ID" value="NZ_JACIEN010000001.1"/>
</dbReference>
<dbReference type="SUPFAM" id="SSF51735">
    <property type="entry name" value="NAD(P)-binding Rossmann-fold domains"/>
    <property type="match status" value="1"/>
</dbReference>
<keyword evidence="2" id="KW-0560">Oxidoreductase</keyword>
<dbReference type="SUPFAM" id="SSF55347">
    <property type="entry name" value="Glyceraldehyde-3-phosphate dehydrogenase-like, C-terminal domain"/>
    <property type="match status" value="1"/>
</dbReference>
<dbReference type="Gene3D" id="3.30.360.10">
    <property type="entry name" value="Dihydrodipicolinate Reductase, domain 2"/>
    <property type="match status" value="1"/>
</dbReference>
<keyword evidence="6" id="KW-1185">Reference proteome</keyword>
<accession>A0A840BV62</accession>
<feature type="domain" description="Gfo/Idh/MocA-like oxidoreductase N-terminal" evidence="3">
    <location>
        <begin position="5"/>
        <end position="115"/>
    </location>
</feature>
<gene>
    <name evidence="5" type="ORF">GGR16_001459</name>
</gene>
<comment type="similarity">
    <text evidence="1">Belongs to the Gfo/Idh/MocA family.</text>
</comment>
<dbReference type="InterPro" id="IPR055170">
    <property type="entry name" value="GFO_IDH_MocA-like_dom"/>
</dbReference>
<dbReference type="Pfam" id="PF22725">
    <property type="entry name" value="GFO_IDH_MocA_C3"/>
    <property type="match status" value="1"/>
</dbReference>
<dbReference type="Gene3D" id="3.40.50.720">
    <property type="entry name" value="NAD(P)-binding Rossmann-like Domain"/>
    <property type="match status" value="1"/>
</dbReference>
<comment type="caution">
    <text evidence="5">The sequence shown here is derived from an EMBL/GenBank/DDBJ whole genome shotgun (WGS) entry which is preliminary data.</text>
</comment>
<dbReference type="GO" id="GO:0000166">
    <property type="term" value="F:nucleotide binding"/>
    <property type="evidence" value="ECO:0007669"/>
    <property type="project" value="InterPro"/>
</dbReference>
<dbReference type="GO" id="GO:0016491">
    <property type="term" value="F:oxidoreductase activity"/>
    <property type="evidence" value="ECO:0007669"/>
    <property type="project" value="UniProtKB-KW"/>
</dbReference>
<dbReference type="PANTHER" id="PTHR22604">
    <property type="entry name" value="OXIDOREDUCTASES"/>
    <property type="match status" value="1"/>
</dbReference>
<organism evidence="5 6">
    <name type="scientific">Chelatococcus caeni</name>
    <dbReference type="NCBI Taxonomy" id="1348468"/>
    <lineage>
        <taxon>Bacteria</taxon>
        <taxon>Pseudomonadati</taxon>
        <taxon>Pseudomonadota</taxon>
        <taxon>Alphaproteobacteria</taxon>
        <taxon>Hyphomicrobiales</taxon>
        <taxon>Chelatococcaceae</taxon>
        <taxon>Chelatococcus</taxon>
    </lineage>
</organism>
<evidence type="ECO:0000259" key="4">
    <source>
        <dbReference type="Pfam" id="PF22725"/>
    </source>
</evidence>
<evidence type="ECO:0000256" key="2">
    <source>
        <dbReference type="ARBA" id="ARBA00023002"/>
    </source>
</evidence>